<sequence length="68" mass="6910">MSTFRGLPVPSNLAPIDLSDWSAVLAAMGSPAPSAADTSGGLLTIRLSDATAYSASPPPENEFNMATT</sequence>
<proteinExistence type="predicted"/>
<organism evidence="1">
    <name type="scientific">Arundo donax</name>
    <name type="common">Giant reed</name>
    <name type="synonym">Donax arundinaceus</name>
    <dbReference type="NCBI Taxonomy" id="35708"/>
    <lineage>
        <taxon>Eukaryota</taxon>
        <taxon>Viridiplantae</taxon>
        <taxon>Streptophyta</taxon>
        <taxon>Embryophyta</taxon>
        <taxon>Tracheophyta</taxon>
        <taxon>Spermatophyta</taxon>
        <taxon>Magnoliopsida</taxon>
        <taxon>Liliopsida</taxon>
        <taxon>Poales</taxon>
        <taxon>Poaceae</taxon>
        <taxon>PACMAD clade</taxon>
        <taxon>Arundinoideae</taxon>
        <taxon>Arundineae</taxon>
        <taxon>Arundo</taxon>
    </lineage>
</organism>
<reference evidence="1" key="2">
    <citation type="journal article" date="2015" name="Data Brief">
        <title>Shoot transcriptome of the giant reed, Arundo donax.</title>
        <authorList>
            <person name="Barrero R.A."/>
            <person name="Guerrero F.D."/>
            <person name="Moolhuijzen P."/>
            <person name="Goolsby J.A."/>
            <person name="Tidwell J."/>
            <person name="Bellgard S.E."/>
            <person name="Bellgard M.I."/>
        </authorList>
    </citation>
    <scope>NUCLEOTIDE SEQUENCE</scope>
    <source>
        <tissue evidence="1">Shoot tissue taken approximately 20 cm above the soil surface</tissue>
    </source>
</reference>
<reference evidence="1" key="1">
    <citation type="submission" date="2014-09" db="EMBL/GenBank/DDBJ databases">
        <authorList>
            <person name="Magalhaes I.L.F."/>
            <person name="Oliveira U."/>
            <person name="Santos F.R."/>
            <person name="Vidigal T.H.D.A."/>
            <person name="Brescovit A.D."/>
            <person name="Santos A.J."/>
        </authorList>
    </citation>
    <scope>NUCLEOTIDE SEQUENCE</scope>
    <source>
        <tissue evidence="1">Shoot tissue taken approximately 20 cm above the soil surface</tissue>
    </source>
</reference>
<accession>A0A0A9CY11</accession>
<evidence type="ECO:0000313" key="1">
    <source>
        <dbReference type="EMBL" id="JAD76377.1"/>
    </source>
</evidence>
<dbReference type="AlphaFoldDB" id="A0A0A9CY11"/>
<protein>
    <submittedName>
        <fullName evidence="1">Uncharacterized protein</fullName>
    </submittedName>
</protein>
<name>A0A0A9CY11_ARUDO</name>
<dbReference type="EMBL" id="GBRH01221518">
    <property type="protein sequence ID" value="JAD76377.1"/>
    <property type="molecule type" value="Transcribed_RNA"/>
</dbReference>